<evidence type="ECO:0000256" key="1">
    <source>
        <dbReference type="PROSITE-ProRule" id="PRU00283"/>
    </source>
</evidence>
<dbReference type="InterPro" id="IPR027640">
    <property type="entry name" value="Kinesin-like_fam"/>
</dbReference>
<evidence type="ECO:0000259" key="3">
    <source>
        <dbReference type="PROSITE" id="PS50067"/>
    </source>
</evidence>
<feature type="binding site" evidence="1">
    <location>
        <begin position="511"/>
        <end position="518"/>
    </location>
    <ligand>
        <name>ATP</name>
        <dbReference type="ChEBI" id="CHEBI:30616"/>
    </ligand>
</feature>
<feature type="domain" description="Kinesin motor" evidence="3">
    <location>
        <begin position="427"/>
        <end position="731"/>
    </location>
</feature>
<feature type="domain" description="VHS" evidence="4">
    <location>
        <begin position="29"/>
        <end position="141"/>
    </location>
</feature>
<accession>A0A6T2HID9</accession>
<dbReference type="GO" id="GO:0015630">
    <property type="term" value="C:microtubule cytoskeleton"/>
    <property type="evidence" value="ECO:0007669"/>
    <property type="project" value="TreeGrafter"/>
</dbReference>
<feature type="compositionally biased region" description="Low complexity" evidence="2">
    <location>
        <begin position="254"/>
        <end position="273"/>
    </location>
</feature>
<dbReference type="SMART" id="SM00129">
    <property type="entry name" value="KISc"/>
    <property type="match status" value="1"/>
</dbReference>
<feature type="region of interest" description="Disordered" evidence="2">
    <location>
        <begin position="254"/>
        <end position="284"/>
    </location>
</feature>
<feature type="compositionally biased region" description="Acidic residues" evidence="2">
    <location>
        <begin position="274"/>
        <end position="283"/>
    </location>
</feature>
<dbReference type="PROSITE" id="PS50067">
    <property type="entry name" value="KINESIN_MOTOR_2"/>
    <property type="match status" value="1"/>
</dbReference>
<dbReference type="InterPro" id="IPR008942">
    <property type="entry name" value="ENTH_VHS"/>
</dbReference>
<dbReference type="Gene3D" id="1.25.40.90">
    <property type="match status" value="1"/>
</dbReference>
<evidence type="ECO:0000256" key="2">
    <source>
        <dbReference type="SAM" id="MobiDB-lite"/>
    </source>
</evidence>
<gene>
    <name evidence="5" type="ORF">EGYM00163_LOCUS41459</name>
    <name evidence="6" type="ORF">EGYM00163_LOCUS41460</name>
</gene>
<dbReference type="GO" id="GO:0008017">
    <property type="term" value="F:microtubule binding"/>
    <property type="evidence" value="ECO:0007669"/>
    <property type="project" value="InterPro"/>
</dbReference>
<evidence type="ECO:0000313" key="5">
    <source>
        <dbReference type="EMBL" id="CAE0830179.1"/>
    </source>
</evidence>
<dbReference type="Pfam" id="PF00225">
    <property type="entry name" value="Kinesin"/>
    <property type="match status" value="1"/>
</dbReference>
<dbReference type="PROSITE" id="PS50179">
    <property type="entry name" value="VHS"/>
    <property type="match status" value="1"/>
</dbReference>
<proteinExistence type="inferred from homology"/>
<dbReference type="AlphaFoldDB" id="A0A6T2HID9"/>
<dbReference type="GO" id="GO:0043130">
    <property type="term" value="F:ubiquitin binding"/>
    <property type="evidence" value="ECO:0007669"/>
    <property type="project" value="InterPro"/>
</dbReference>
<keyword evidence="1" id="KW-0505">Motor protein</keyword>
<dbReference type="GO" id="GO:0035091">
    <property type="term" value="F:phosphatidylinositol binding"/>
    <property type="evidence" value="ECO:0007669"/>
    <property type="project" value="InterPro"/>
</dbReference>
<dbReference type="InterPro" id="IPR001752">
    <property type="entry name" value="Kinesin_motor_dom"/>
</dbReference>
<dbReference type="GO" id="GO:0005524">
    <property type="term" value="F:ATP binding"/>
    <property type="evidence" value="ECO:0007669"/>
    <property type="project" value="UniProtKB-UniRule"/>
</dbReference>
<dbReference type="PANTHER" id="PTHR47972:SF28">
    <property type="entry name" value="KINESIN-LIKE PROTEIN KLP-3"/>
    <property type="match status" value="1"/>
</dbReference>
<dbReference type="Gene3D" id="3.40.850.10">
    <property type="entry name" value="Kinesin motor domain"/>
    <property type="match status" value="1"/>
</dbReference>
<dbReference type="SUPFAM" id="SSF52540">
    <property type="entry name" value="P-loop containing nucleoside triphosphate hydrolases"/>
    <property type="match status" value="1"/>
</dbReference>
<name>A0A6T2HID9_9EUGL</name>
<dbReference type="EMBL" id="HBJA01120496">
    <property type="protein sequence ID" value="CAE0830180.1"/>
    <property type="molecule type" value="Transcribed_RNA"/>
</dbReference>
<comment type="similarity">
    <text evidence="1">Belongs to the TRAFAC class myosin-kinesin ATPase superfamily. Kinesin family.</text>
</comment>
<keyword evidence="1" id="KW-0547">Nucleotide-binding</keyword>
<dbReference type="InterPro" id="IPR027417">
    <property type="entry name" value="P-loop_NTPase"/>
</dbReference>
<sequence length="735" mass="81584">MSQEVKRSLEAKITGALQTGFVDDDVAFEITNTAMEGRAYKEALEVFKDPIKKDKPQIQIRALTLMGCMIRVGENQLAAALATSKWRDRLLKVAKSKDETVRDVLCQQVADWHFRYQGQGQEYAEFTIMFNRLKSKGFRMPEHRGSSRATTRTSSTSAPPGTRFTMTTTPEENAKKVDELMENVQADLRSMQIGLQDLSQLNRNVVENCKRHQNKIMLVLSTDLEESYTFKLIALYDQLGEYFDILKAIESADPAAGGASSSGSASAAAAGAETAEDEDESAELEALRNTLEQRKSEREACEAQCVRLRAELNDVKVKKSMVNSGAEDTHKKEELLGMVRKTIRASRGILADAKQQAAQMRIHCASLKRDSFAYAHSWEKEMAHLQTICDKAAKAEAKGFETLKKLYLNEMQMRKKLYNKIQEFRGNTRIYCRLRPLSQAERAQGANGVECVDLPTATEVVVRATGKPKIFEVDGGFKSSAKTAQIFEYEDAGGVVPSAVDGYNVCIFAYGDTGTGKTHTMQGDGKGDPGVIQLAIQKLYQTKQQRLQTEKIEIQLSVLEIVNEQITDLFEPRRTGLSVSISEQQGCYIDGLTKVECASGDEALSRIQQAMQNRPKGEEHASRSALIVHFQIHAEDTQTRGHANGKLYIIELPGAERQDKGNMNLGNVMEKIIAKSKSDQVPFKQAKLTHLLQDCLTGSAKQLFYICISPSLAKAEQSNASLAWAFRVRGVILGS</sequence>
<organism evidence="5">
    <name type="scientific">Eutreptiella gymnastica</name>
    <dbReference type="NCBI Taxonomy" id="73025"/>
    <lineage>
        <taxon>Eukaryota</taxon>
        <taxon>Discoba</taxon>
        <taxon>Euglenozoa</taxon>
        <taxon>Euglenida</taxon>
        <taxon>Spirocuta</taxon>
        <taxon>Euglenophyceae</taxon>
        <taxon>Eutreptiales</taxon>
        <taxon>Eutreptiaceae</taxon>
        <taxon>Eutreptiella</taxon>
    </lineage>
</organism>
<dbReference type="SUPFAM" id="SSF48464">
    <property type="entry name" value="ENTH/VHS domain"/>
    <property type="match status" value="1"/>
</dbReference>
<evidence type="ECO:0000313" key="6">
    <source>
        <dbReference type="EMBL" id="CAE0830180.1"/>
    </source>
</evidence>
<protein>
    <recommendedName>
        <fullName evidence="7">Kinesin motor domain-containing protein</fullName>
    </recommendedName>
</protein>
<dbReference type="PANTHER" id="PTHR47972">
    <property type="entry name" value="KINESIN-LIKE PROTEIN KLP-3"/>
    <property type="match status" value="1"/>
</dbReference>
<feature type="compositionally biased region" description="Low complexity" evidence="2">
    <location>
        <begin position="147"/>
        <end position="163"/>
    </location>
</feature>
<evidence type="ECO:0000259" key="4">
    <source>
        <dbReference type="PROSITE" id="PS50179"/>
    </source>
</evidence>
<keyword evidence="1" id="KW-0067">ATP-binding</keyword>
<dbReference type="GO" id="GO:0007018">
    <property type="term" value="P:microtubule-based movement"/>
    <property type="evidence" value="ECO:0007669"/>
    <property type="project" value="InterPro"/>
</dbReference>
<dbReference type="InterPro" id="IPR002014">
    <property type="entry name" value="VHS_dom"/>
</dbReference>
<dbReference type="GO" id="GO:0003777">
    <property type="term" value="F:microtubule motor activity"/>
    <property type="evidence" value="ECO:0007669"/>
    <property type="project" value="InterPro"/>
</dbReference>
<reference evidence="5" key="1">
    <citation type="submission" date="2021-01" db="EMBL/GenBank/DDBJ databases">
        <authorList>
            <person name="Corre E."/>
            <person name="Pelletier E."/>
            <person name="Niang G."/>
            <person name="Scheremetjew M."/>
            <person name="Finn R."/>
            <person name="Kale V."/>
            <person name="Holt S."/>
            <person name="Cochrane G."/>
            <person name="Meng A."/>
            <person name="Brown T."/>
            <person name="Cohen L."/>
        </authorList>
    </citation>
    <scope>NUCLEOTIDE SEQUENCE</scope>
    <source>
        <strain evidence="5">CCMP1594</strain>
    </source>
</reference>
<feature type="region of interest" description="Disordered" evidence="2">
    <location>
        <begin position="139"/>
        <end position="172"/>
    </location>
</feature>
<dbReference type="PRINTS" id="PR00380">
    <property type="entry name" value="KINESINHEAVY"/>
</dbReference>
<evidence type="ECO:0008006" key="7">
    <source>
        <dbReference type="Google" id="ProtNLM"/>
    </source>
</evidence>
<dbReference type="InterPro" id="IPR036961">
    <property type="entry name" value="Kinesin_motor_dom_sf"/>
</dbReference>
<dbReference type="EMBL" id="HBJA01120495">
    <property type="protein sequence ID" value="CAE0830179.1"/>
    <property type="molecule type" value="Transcribed_RNA"/>
</dbReference>